<dbReference type="RefSeq" id="WP_006555416.1">
    <property type="nucleotide sequence ID" value="NZ_JH992936.1"/>
</dbReference>
<dbReference type="HOGENOM" id="CLU_1795663_0_0_9"/>
<evidence type="ECO:0000313" key="2">
    <source>
        <dbReference type="Proteomes" id="UP000009891"/>
    </source>
</evidence>
<protein>
    <submittedName>
        <fullName evidence="1">Uncharacterized protein</fullName>
    </submittedName>
</protein>
<sequence>MTDWNELKELFDDVKSRYEILDDTDVGEAYSLMKVSSALQASYEYGLADLVKSLAYKDREAKAIQADVSRASSNKVNEGERIATSSPEVIEAWNKCADIKRSCQLVESTVKFLSRIYYDCKLVYENGCRNMRDSTKGEKLVGRV</sequence>
<dbReference type="AlphaFoldDB" id="K9D2C4"/>
<dbReference type="eggNOG" id="ENOG502ZDJ3">
    <property type="taxonomic scope" value="Bacteria"/>
</dbReference>
<gene>
    <name evidence="1" type="ORF">HMPREF9282_00516</name>
</gene>
<dbReference type="Proteomes" id="UP000009891">
    <property type="component" value="Unassembled WGS sequence"/>
</dbReference>
<dbReference type="OrthoDB" id="9973355at2"/>
<proteinExistence type="predicted"/>
<comment type="caution">
    <text evidence="1">The sequence shown here is derived from an EMBL/GenBank/DDBJ whole genome shotgun (WGS) entry which is preliminary data.</text>
</comment>
<organism evidence="1 2">
    <name type="scientific">Veillonella seminalis ACS-216-V-Col6b</name>
    <dbReference type="NCBI Taxonomy" id="883156"/>
    <lineage>
        <taxon>Bacteria</taxon>
        <taxon>Bacillati</taxon>
        <taxon>Bacillota</taxon>
        <taxon>Negativicutes</taxon>
        <taxon>Veillonellales</taxon>
        <taxon>Veillonellaceae</taxon>
        <taxon>Veillonella</taxon>
    </lineage>
</organism>
<evidence type="ECO:0000313" key="1">
    <source>
        <dbReference type="EMBL" id="EKU78719.1"/>
    </source>
</evidence>
<name>K9D2C4_9FIRM</name>
<accession>K9D2C4</accession>
<keyword evidence="2" id="KW-1185">Reference proteome</keyword>
<reference evidence="1 2" key="1">
    <citation type="submission" date="2012-09" db="EMBL/GenBank/DDBJ databases">
        <title>The Genome Sequence of Veillonella ratti ACS-216-V-COL6B.</title>
        <authorList>
            <consortium name="The Broad Institute Genome Sequencing Platform"/>
            <person name="Earl A."/>
            <person name="Ward D."/>
            <person name="Feldgarden M."/>
            <person name="Gevers D."/>
            <person name="Saerens B."/>
            <person name="Vaneechoutte M."/>
            <person name="Walker B."/>
            <person name="Young S.K."/>
            <person name="Zeng Q."/>
            <person name="Gargeya S."/>
            <person name="Fitzgerald M."/>
            <person name="Haas B."/>
            <person name="Abouelleil A."/>
            <person name="Alvarado L."/>
            <person name="Arachchi H.M."/>
            <person name="Berlin A."/>
            <person name="Chapman S.B."/>
            <person name="Goldberg J."/>
            <person name="Griggs A."/>
            <person name="Gujja S."/>
            <person name="Hansen M."/>
            <person name="Howarth C."/>
            <person name="Imamovic A."/>
            <person name="Larimer J."/>
            <person name="McCowen C."/>
            <person name="Montmayeur A."/>
            <person name="Murphy C."/>
            <person name="Neiman D."/>
            <person name="Pearson M."/>
            <person name="Priest M."/>
            <person name="Roberts A."/>
            <person name="Saif S."/>
            <person name="Shea T."/>
            <person name="Sisk P."/>
            <person name="Sykes S."/>
            <person name="Wortman J."/>
            <person name="Nusbaum C."/>
            <person name="Birren B."/>
        </authorList>
    </citation>
    <scope>NUCLEOTIDE SEQUENCE [LARGE SCALE GENOMIC DNA]</scope>
    <source>
        <strain evidence="1 2">ACS-216-V-Col6b</strain>
    </source>
</reference>
<dbReference type="EMBL" id="AHAF01000003">
    <property type="protein sequence ID" value="EKU78719.1"/>
    <property type="molecule type" value="Genomic_DNA"/>
</dbReference>
<dbReference type="STRING" id="883156.HMPREF9282_00516"/>